<comment type="caution">
    <text evidence="1">The sequence shown here is derived from an EMBL/GenBank/DDBJ whole genome shotgun (WGS) entry which is preliminary data.</text>
</comment>
<dbReference type="OrthoDB" id="9941484at2"/>
<gene>
    <name evidence="1" type="ORF">EDD77_13815</name>
</gene>
<dbReference type="AlphaFoldDB" id="A0A4R1QLA8"/>
<accession>A0A4R1QLA8</accession>
<organism evidence="1 2">
    <name type="scientific">Allofournierella massiliensis</name>
    <dbReference type="NCBI Taxonomy" id="1650663"/>
    <lineage>
        <taxon>Bacteria</taxon>
        <taxon>Bacillati</taxon>
        <taxon>Bacillota</taxon>
        <taxon>Clostridia</taxon>
        <taxon>Eubacteriales</taxon>
        <taxon>Oscillospiraceae</taxon>
        <taxon>Allofournierella</taxon>
    </lineage>
</organism>
<evidence type="ECO:0000313" key="1">
    <source>
        <dbReference type="EMBL" id="TCL52975.1"/>
    </source>
</evidence>
<reference evidence="1 2" key="1">
    <citation type="submission" date="2019-03" db="EMBL/GenBank/DDBJ databases">
        <title>Genomic Encyclopedia of Type Strains, Phase IV (KMG-IV): sequencing the most valuable type-strain genomes for metagenomic binning, comparative biology and taxonomic classification.</title>
        <authorList>
            <person name="Goeker M."/>
        </authorList>
    </citation>
    <scope>NUCLEOTIDE SEQUENCE [LARGE SCALE GENOMIC DNA]</scope>
    <source>
        <strain evidence="1 2">DSM 100451</strain>
    </source>
</reference>
<proteinExistence type="predicted"/>
<dbReference type="STRING" id="1650663.GCA_001486665_03121"/>
<protein>
    <submittedName>
        <fullName evidence="1">Uncharacterized protein</fullName>
    </submittedName>
</protein>
<evidence type="ECO:0000313" key="2">
    <source>
        <dbReference type="Proteomes" id="UP000295184"/>
    </source>
</evidence>
<sequence>MNAPQIEEIPGITFTGEFNRFRGQSLPVYAPKEPTSGRPSINTLEGWNLHRHELAERDLLRALHRQPTEAEITEEMVRNEALAAATAARADSD</sequence>
<name>A0A4R1QLA8_9FIRM</name>
<dbReference type="Proteomes" id="UP000295184">
    <property type="component" value="Unassembled WGS sequence"/>
</dbReference>
<dbReference type="RefSeq" id="WP_058966518.1">
    <property type="nucleotide sequence ID" value="NZ_CABKVM010000019.1"/>
</dbReference>
<dbReference type="EMBL" id="SLUM01000038">
    <property type="protein sequence ID" value="TCL52975.1"/>
    <property type="molecule type" value="Genomic_DNA"/>
</dbReference>